<dbReference type="Proteomes" id="UP000813462">
    <property type="component" value="Unassembled WGS sequence"/>
</dbReference>
<feature type="domain" description="PPM-type phosphatase" evidence="1">
    <location>
        <begin position="1"/>
        <end position="92"/>
    </location>
</feature>
<evidence type="ECO:0000259" key="1">
    <source>
        <dbReference type="PROSITE" id="PS51746"/>
    </source>
</evidence>
<dbReference type="CDD" id="cd00143">
    <property type="entry name" value="PP2Cc"/>
    <property type="match status" value="1"/>
</dbReference>
<dbReference type="EMBL" id="JAEACU010000001">
    <property type="protein sequence ID" value="KAH7545536.1"/>
    <property type="molecule type" value="Genomic_DNA"/>
</dbReference>
<dbReference type="GO" id="GO:0004722">
    <property type="term" value="F:protein serine/threonine phosphatase activity"/>
    <property type="evidence" value="ECO:0007669"/>
    <property type="project" value="InterPro"/>
</dbReference>
<dbReference type="InterPro" id="IPR001932">
    <property type="entry name" value="PPM-type_phosphatase-like_dom"/>
</dbReference>
<dbReference type="PROSITE" id="PS51746">
    <property type="entry name" value="PPM_2"/>
    <property type="match status" value="1"/>
</dbReference>
<name>A0A978W0Q2_ZIZJJ</name>
<proteinExistence type="predicted"/>
<gene>
    <name evidence="2" type="ORF">FEM48_Zijuj01G0104100</name>
</gene>
<dbReference type="InterPro" id="IPR036457">
    <property type="entry name" value="PPM-type-like_dom_sf"/>
</dbReference>
<dbReference type="SUPFAM" id="SSF81606">
    <property type="entry name" value="PP2C-like"/>
    <property type="match status" value="1"/>
</dbReference>
<dbReference type="Gene3D" id="3.60.40.10">
    <property type="entry name" value="PPM-type phosphatase domain"/>
    <property type="match status" value="1"/>
</dbReference>
<dbReference type="AlphaFoldDB" id="A0A978W0Q2"/>
<reference evidence="2" key="1">
    <citation type="journal article" date="2021" name="Front. Plant Sci.">
        <title>Chromosome-Scale Genome Assembly for Chinese Sour Jujube and Insights Into Its Genome Evolution and Domestication Signature.</title>
        <authorList>
            <person name="Shen L.-Y."/>
            <person name="Luo H."/>
            <person name="Wang X.-L."/>
            <person name="Wang X.-M."/>
            <person name="Qiu X.-J."/>
            <person name="Liu H."/>
            <person name="Zhou S.-S."/>
            <person name="Jia K.-H."/>
            <person name="Nie S."/>
            <person name="Bao Y.-T."/>
            <person name="Zhang R.-G."/>
            <person name="Yun Q.-Z."/>
            <person name="Chai Y.-H."/>
            <person name="Lu J.-Y."/>
            <person name="Li Y."/>
            <person name="Zhao S.-W."/>
            <person name="Mao J.-F."/>
            <person name="Jia S.-G."/>
            <person name="Mao Y.-M."/>
        </authorList>
    </citation>
    <scope>NUCLEOTIDE SEQUENCE</scope>
    <source>
        <strain evidence="2">AT0</strain>
        <tissue evidence="2">Leaf</tissue>
    </source>
</reference>
<evidence type="ECO:0000313" key="2">
    <source>
        <dbReference type="EMBL" id="KAH7545536.1"/>
    </source>
</evidence>
<dbReference type="Pfam" id="PF00481">
    <property type="entry name" value="PP2C"/>
    <property type="match status" value="1"/>
</dbReference>
<accession>A0A978W0Q2</accession>
<sequence>MCRWPTSHDEGIRRCGVKEHITTEPYVRVESIDKDSEFIILASDGLWKVMSNQEASDCIRKIDDAQEASEKLIRGALSRKSYDDKSCVVLIFH</sequence>
<organism evidence="2 3">
    <name type="scientific">Ziziphus jujuba var. spinosa</name>
    <dbReference type="NCBI Taxonomy" id="714518"/>
    <lineage>
        <taxon>Eukaryota</taxon>
        <taxon>Viridiplantae</taxon>
        <taxon>Streptophyta</taxon>
        <taxon>Embryophyta</taxon>
        <taxon>Tracheophyta</taxon>
        <taxon>Spermatophyta</taxon>
        <taxon>Magnoliopsida</taxon>
        <taxon>eudicotyledons</taxon>
        <taxon>Gunneridae</taxon>
        <taxon>Pentapetalae</taxon>
        <taxon>rosids</taxon>
        <taxon>fabids</taxon>
        <taxon>Rosales</taxon>
        <taxon>Rhamnaceae</taxon>
        <taxon>Paliureae</taxon>
        <taxon>Ziziphus</taxon>
    </lineage>
</organism>
<protein>
    <recommendedName>
        <fullName evidence="1">PPM-type phosphatase domain-containing protein</fullName>
    </recommendedName>
</protein>
<evidence type="ECO:0000313" key="3">
    <source>
        <dbReference type="Proteomes" id="UP000813462"/>
    </source>
</evidence>
<dbReference type="PANTHER" id="PTHR47992">
    <property type="entry name" value="PROTEIN PHOSPHATASE"/>
    <property type="match status" value="1"/>
</dbReference>
<comment type="caution">
    <text evidence="2">The sequence shown here is derived from an EMBL/GenBank/DDBJ whole genome shotgun (WGS) entry which is preliminary data.</text>
</comment>
<dbReference type="InterPro" id="IPR015655">
    <property type="entry name" value="PP2C"/>
</dbReference>